<dbReference type="PANTHER" id="PTHR43791">
    <property type="entry name" value="PERMEASE-RELATED"/>
    <property type="match status" value="1"/>
</dbReference>
<dbReference type="Gene3D" id="1.20.1250.20">
    <property type="entry name" value="MFS general substrate transporter like domains"/>
    <property type="match status" value="2"/>
</dbReference>
<comment type="subcellular location">
    <subcellularLocation>
        <location evidence="1">Membrane</location>
        <topology evidence="1">Multi-pass membrane protein</topology>
    </subcellularLocation>
</comment>
<sequence>MHSTFNETSHSNDPGAAKDNVYAQSITEAMPESDEQFEESRVELDPKAEARLRFKIDLMILPTVSLLFLLCLVDRANVGNARIAGLEKDLGLKGYDFNILLSIFWISYTLFEFPSNFLCKKIGPGWFIPGITLLFGVVSIGTAFVHSMAQAAGVRFALGVFEAGMLPGVAYYLTRWYRRSELAFRLSIYLAMGPLSGAFGGLLASGILDLSHTGSLQSWRMIFAVEGTITCGLAVISFVTLTDRPETARWLTEEEKVLAVARVKSERVGQTKVLDRLNRTKVLRGILNPVTLTGAVIMFLNNLTVNGLTSFLPTIIQTIYPNKTVVEQQLQTVPPYIVGILSTLLIPFLSSQFDRRLPLFIVCCPLIVIGYIMFLVSKDPHVRYGATFLVASGAFPVGPLCGAAISANVVSDTARASALATHVMIGSLGSLIATWSFLPFDAPDYRIGNGLNLAASSMIPIVGGVLMLWMAVDNKRRQKINVREEFQGLNEKEIEDLDWKHPEFRWHP</sequence>
<keyword evidence="9" id="KW-1185">Reference proteome</keyword>
<dbReference type="InterPro" id="IPR011701">
    <property type="entry name" value="MFS"/>
</dbReference>
<dbReference type="InterPro" id="IPR036259">
    <property type="entry name" value="MFS_trans_sf"/>
</dbReference>
<keyword evidence="5 6" id="KW-0472">Membrane</keyword>
<dbReference type="SUPFAM" id="SSF103473">
    <property type="entry name" value="MFS general substrate transporter"/>
    <property type="match status" value="1"/>
</dbReference>
<feature type="transmembrane region" description="Helical" evidence="6">
    <location>
        <begin position="388"/>
        <end position="407"/>
    </location>
</feature>
<feature type="transmembrane region" description="Helical" evidence="6">
    <location>
        <begin position="450"/>
        <end position="472"/>
    </location>
</feature>
<feature type="domain" description="Major facilitator superfamily (MFS) profile" evidence="7">
    <location>
        <begin position="60"/>
        <end position="475"/>
    </location>
</feature>
<dbReference type="InterPro" id="IPR020846">
    <property type="entry name" value="MFS_dom"/>
</dbReference>
<feature type="transmembrane region" description="Helical" evidence="6">
    <location>
        <begin position="282"/>
        <end position="300"/>
    </location>
</feature>
<dbReference type="Proteomes" id="UP001465976">
    <property type="component" value="Unassembled WGS sequence"/>
</dbReference>
<feature type="transmembrane region" description="Helical" evidence="6">
    <location>
        <begin position="95"/>
        <end position="113"/>
    </location>
</feature>
<feature type="transmembrane region" description="Helical" evidence="6">
    <location>
        <begin position="186"/>
        <end position="207"/>
    </location>
</feature>
<name>A0ABR3EVG2_9AGAR</name>
<evidence type="ECO:0000256" key="3">
    <source>
        <dbReference type="ARBA" id="ARBA00022692"/>
    </source>
</evidence>
<proteinExistence type="predicted"/>
<feature type="transmembrane region" description="Helical" evidence="6">
    <location>
        <begin position="419"/>
        <end position="438"/>
    </location>
</feature>
<dbReference type="PROSITE" id="PS50850">
    <property type="entry name" value="MFS"/>
    <property type="match status" value="1"/>
</dbReference>
<feature type="transmembrane region" description="Helical" evidence="6">
    <location>
        <begin position="219"/>
        <end position="241"/>
    </location>
</feature>
<feature type="transmembrane region" description="Helical" evidence="6">
    <location>
        <begin position="56"/>
        <end position="75"/>
    </location>
</feature>
<feature type="transmembrane region" description="Helical" evidence="6">
    <location>
        <begin position="333"/>
        <end position="350"/>
    </location>
</feature>
<dbReference type="Pfam" id="PF07690">
    <property type="entry name" value="MFS_1"/>
    <property type="match status" value="1"/>
</dbReference>
<evidence type="ECO:0000313" key="8">
    <source>
        <dbReference type="EMBL" id="KAL0566902.1"/>
    </source>
</evidence>
<protein>
    <recommendedName>
        <fullName evidence="7">Major facilitator superfamily (MFS) profile domain-containing protein</fullName>
    </recommendedName>
</protein>
<evidence type="ECO:0000256" key="5">
    <source>
        <dbReference type="ARBA" id="ARBA00023136"/>
    </source>
</evidence>
<dbReference type="EMBL" id="JBAHYK010001738">
    <property type="protein sequence ID" value="KAL0566902.1"/>
    <property type="molecule type" value="Genomic_DNA"/>
</dbReference>
<gene>
    <name evidence="8" type="ORF">V5O48_015096</name>
</gene>
<reference evidence="8 9" key="1">
    <citation type="submission" date="2024-02" db="EMBL/GenBank/DDBJ databases">
        <title>A draft genome for the cacao thread blight pathogen Marasmius crinis-equi.</title>
        <authorList>
            <person name="Cohen S.P."/>
            <person name="Baruah I.K."/>
            <person name="Amoako-Attah I."/>
            <person name="Bukari Y."/>
            <person name="Meinhardt L.W."/>
            <person name="Bailey B.A."/>
        </authorList>
    </citation>
    <scope>NUCLEOTIDE SEQUENCE [LARGE SCALE GENOMIC DNA]</scope>
    <source>
        <strain evidence="8 9">GH-76</strain>
    </source>
</reference>
<keyword evidence="2" id="KW-0813">Transport</keyword>
<feature type="transmembrane region" description="Helical" evidence="6">
    <location>
        <begin position="125"/>
        <end position="146"/>
    </location>
</feature>
<evidence type="ECO:0000256" key="4">
    <source>
        <dbReference type="ARBA" id="ARBA00022989"/>
    </source>
</evidence>
<accession>A0ABR3EVG2</accession>
<comment type="caution">
    <text evidence="8">The sequence shown here is derived from an EMBL/GenBank/DDBJ whole genome shotgun (WGS) entry which is preliminary data.</text>
</comment>
<evidence type="ECO:0000256" key="2">
    <source>
        <dbReference type="ARBA" id="ARBA00022448"/>
    </source>
</evidence>
<feature type="transmembrane region" description="Helical" evidence="6">
    <location>
        <begin position="152"/>
        <end position="174"/>
    </location>
</feature>
<evidence type="ECO:0000256" key="1">
    <source>
        <dbReference type="ARBA" id="ARBA00004141"/>
    </source>
</evidence>
<feature type="transmembrane region" description="Helical" evidence="6">
    <location>
        <begin position="357"/>
        <end position="376"/>
    </location>
</feature>
<evidence type="ECO:0000259" key="7">
    <source>
        <dbReference type="PROSITE" id="PS50850"/>
    </source>
</evidence>
<keyword evidence="3 6" id="KW-0812">Transmembrane</keyword>
<evidence type="ECO:0000313" key="9">
    <source>
        <dbReference type="Proteomes" id="UP001465976"/>
    </source>
</evidence>
<keyword evidence="4 6" id="KW-1133">Transmembrane helix</keyword>
<dbReference type="PANTHER" id="PTHR43791:SF48">
    <property type="entry name" value="TRANSPORTER, PUTATIVE (AFU_ORTHOLOGUE AFUA_4G01000)-RELATED"/>
    <property type="match status" value="1"/>
</dbReference>
<evidence type="ECO:0000256" key="6">
    <source>
        <dbReference type="SAM" id="Phobius"/>
    </source>
</evidence>
<organism evidence="8 9">
    <name type="scientific">Marasmius crinis-equi</name>
    <dbReference type="NCBI Taxonomy" id="585013"/>
    <lineage>
        <taxon>Eukaryota</taxon>
        <taxon>Fungi</taxon>
        <taxon>Dikarya</taxon>
        <taxon>Basidiomycota</taxon>
        <taxon>Agaricomycotina</taxon>
        <taxon>Agaricomycetes</taxon>
        <taxon>Agaricomycetidae</taxon>
        <taxon>Agaricales</taxon>
        <taxon>Marasmiineae</taxon>
        <taxon>Marasmiaceae</taxon>
        <taxon>Marasmius</taxon>
    </lineage>
</organism>